<evidence type="ECO:0000313" key="2">
    <source>
        <dbReference type="Proteomes" id="UP000664857"/>
    </source>
</evidence>
<comment type="caution">
    <text evidence="1">The sequence shown here is derived from an EMBL/GenBank/DDBJ whole genome shotgun (WGS) entry which is preliminary data.</text>
</comment>
<gene>
    <name evidence="1" type="ORF">DOK76_00700</name>
</gene>
<keyword evidence="2" id="KW-1185">Reference proteome</keyword>
<dbReference type="SUPFAM" id="SSF46955">
    <property type="entry name" value="Putative DNA-binding domain"/>
    <property type="match status" value="1"/>
</dbReference>
<dbReference type="Proteomes" id="UP000664857">
    <property type="component" value="Unassembled WGS sequence"/>
</dbReference>
<accession>A0ABS3HQE1</accession>
<organism evidence="1 2">
    <name type="scientific">Candidatus Vagococcus giribetii</name>
    <dbReference type="NCBI Taxonomy" id="2230876"/>
    <lineage>
        <taxon>Bacteria</taxon>
        <taxon>Bacillati</taxon>
        <taxon>Bacillota</taxon>
        <taxon>Bacilli</taxon>
        <taxon>Lactobacillales</taxon>
        <taxon>Enterococcaceae</taxon>
        <taxon>Vagococcus</taxon>
    </lineage>
</organism>
<dbReference type="EMBL" id="JAFLVX010000003">
    <property type="protein sequence ID" value="MBO0475565.1"/>
    <property type="molecule type" value="Genomic_DNA"/>
</dbReference>
<proteinExistence type="predicted"/>
<evidence type="ECO:0000313" key="1">
    <source>
        <dbReference type="EMBL" id="MBO0475565.1"/>
    </source>
</evidence>
<dbReference type="InterPro" id="IPR009061">
    <property type="entry name" value="DNA-bd_dom_put_sf"/>
</dbReference>
<reference evidence="1 2" key="1">
    <citation type="submission" date="2021-03" db="EMBL/GenBank/DDBJ databases">
        <title>Enterococcal diversity collection.</title>
        <authorList>
            <person name="Gilmore M.S."/>
            <person name="Schwartzman J."/>
            <person name="Van Tyne D."/>
            <person name="Martin M."/>
            <person name="Earl A.M."/>
            <person name="Manson A.L."/>
            <person name="Straub T."/>
            <person name="Salamzade R."/>
            <person name="Saavedra J."/>
            <person name="Lebreton F."/>
            <person name="Prichula J."/>
            <person name="Schaufler K."/>
            <person name="Gaca A."/>
            <person name="Sgardioli B."/>
            <person name="Wagenaar J."/>
            <person name="Strong T."/>
        </authorList>
    </citation>
    <scope>NUCLEOTIDE SEQUENCE [LARGE SCALE GENOMIC DNA]</scope>
    <source>
        <strain evidence="1 2">DIV0080</strain>
    </source>
</reference>
<sequence length="92" mass="10670">MNLKIDHIELSEEFSKQFVDVAILELKPFIQDEIQKNNLPEYMSLKECCQYIGVSRNTLKKYISLGLKVFTVDGVQKISKSEVKKFVEKNSI</sequence>
<protein>
    <submittedName>
        <fullName evidence="1">Helix-turn-helix domain-containing protein</fullName>
    </submittedName>
</protein>
<name>A0ABS3HQE1_9ENTE</name>
<dbReference type="RefSeq" id="WP_206964203.1">
    <property type="nucleotide sequence ID" value="NZ_JAFLVX010000003.1"/>
</dbReference>